<feature type="compositionally biased region" description="Polar residues" evidence="1">
    <location>
        <begin position="225"/>
        <end position="242"/>
    </location>
</feature>
<evidence type="ECO:0000313" key="4">
    <source>
        <dbReference type="Proteomes" id="UP001498398"/>
    </source>
</evidence>
<feature type="transmembrane region" description="Helical" evidence="2">
    <location>
        <begin position="497"/>
        <end position="518"/>
    </location>
</feature>
<comment type="caution">
    <text evidence="3">The sequence shown here is derived from an EMBL/GenBank/DDBJ whole genome shotgun (WGS) entry which is preliminary data.</text>
</comment>
<feature type="compositionally biased region" description="Pro residues" evidence="1">
    <location>
        <begin position="277"/>
        <end position="291"/>
    </location>
</feature>
<evidence type="ECO:0000313" key="3">
    <source>
        <dbReference type="EMBL" id="KAK7442002.1"/>
    </source>
</evidence>
<feature type="transmembrane region" description="Helical" evidence="2">
    <location>
        <begin position="727"/>
        <end position="752"/>
    </location>
</feature>
<gene>
    <name evidence="3" type="ORF">VKT23_016280</name>
</gene>
<keyword evidence="2" id="KW-0812">Transmembrane</keyword>
<evidence type="ECO:0000256" key="1">
    <source>
        <dbReference type="SAM" id="MobiDB-lite"/>
    </source>
</evidence>
<keyword evidence="4" id="KW-1185">Reference proteome</keyword>
<keyword evidence="2" id="KW-1133">Transmembrane helix</keyword>
<feature type="compositionally biased region" description="Polar residues" evidence="1">
    <location>
        <begin position="169"/>
        <end position="188"/>
    </location>
</feature>
<dbReference type="Proteomes" id="UP001498398">
    <property type="component" value="Unassembled WGS sequence"/>
</dbReference>
<accession>A0ABR1IXD7</accession>
<evidence type="ECO:0000256" key="2">
    <source>
        <dbReference type="SAM" id="Phobius"/>
    </source>
</evidence>
<organism evidence="3 4">
    <name type="scientific">Marasmiellus scandens</name>
    <dbReference type="NCBI Taxonomy" id="2682957"/>
    <lineage>
        <taxon>Eukaryota</taxon>
        <taxon>Fungi</taxon>
        <taxon>Dikarya</taxon>
        <taxon>Basidiomycota</taxon>
        <taxon>Agaricomycotina</taxon>
        <taxon>Agaricomycetes</taxon>
        <taxon>Agaricomycetidae</taxon>
        <taxon>Agaricales</taxon>
        <taxon>Marasmiineae</taxon>
        <taxon>Omphalotaceae</taxon>
        <taxon>Marasmiellus</taxon>
    </lineage>
</organism>
<feature type="compositionally biased region" description="Pro residues" evidence="1">
    <location>
        <begin position="73"/>
        <end position="85"/>
    </location>
</feature>
<feature type="compositionally biased region" description="Low complexity" evidence="1">
    <location>
        <begin position="141"/>
        <end position="167"/>
    </location>
</feature>
<feature type="compositionally biased region" description="Low complexity" evidence="1">
    <location>
        <begin position="261"/>
        <end position="273"/>
    </location>
</feature>
<feature type="compositionally biased region" description="Low complexity" evidence="1">
    <location>
        <begin position="573"/>
        <end position="585"/>
    </location>
</feature>
<protein>
    <submittedName>
        <fullName evidence="3">Uncharacterized protein</fullName>
    </submittedName>
</protein>
<feature type="region of interest" description="Disordered" evidence="1">
    <location>
        <begin position="559"/>
        <end position="631"/>
    </location>
</feature>
<sequence>MLDFLFPSWRSRDAYAELEAGTDKQSSSPSKKSKSPQPKLHLDTSLISGPILPAAPQSITGFDDAEGRWVPRPSNPSPKSLPSPSPTSSTRSGPSAIAWLRPHNPYNPQNSEDREQSFQPGTLSAPARAALRNRHIYPMDRSVSSPAAPSTPMAPSSSSQRSARPSPLHSRSTLSLRMDAQSQSQYDHMNTYPGGYLVKPLSPIQELEYFSPETPRRTIPLPSDTIPTPTSTGSKGSNSSELTARPSPARSNPFISRTPKRSLSQSSSRSTVSEAPSIPPLDLRPPFPGPHPSYDGTGPPLRLKSSTLPIQTLPTIEAAGSSEEYSEPTITEGDYSRGSLHADSFVTASSSPRPMGLGLGPPADVVEEDIGSLVYDDLRTEIGVAYPVAYPIDGIPEEFAEVAGSLLQPSDSNTALGVPTSSSNRLSTPLSFHLPRTPTPTVPRGAVPNGTVSASQSTSDSFVFRRWEKDADYSSGSALGSVRFKKPKKEWVYTTPAFWAFWFGFICPILWLVAGWHFTSLGELPPKKTVWEFYFHPTVLFGKKEWWKDRMGMCLGRRRKPEKAGSVSENGTVNGNGNAGVAPVADSASVGNPVGDVDLEKGNVDEKSRRQGRDKGKGKGKGRRSPRYPGWIREKQSTESKIFKRSLRGISFGYPFINRPHPIAHPLSDSQAVAAEPGALRKCWTRFMIIVAKPNRIFDMFSMIKLKNIKGKEETDRRMFDPWIQRCRYAFCYAVVVFMAALATTSTFLIVYNTRTLR</sequence>
<keyword evidence="2" id="KW-0472">Membrane</keyword>
<dbReference type="EMBL" id="JBANRG010000060">
    <property type="protein sequence ID" value="KAK7442002.1"/>
    <property type="molecule type" value="Genomic_DNA"/>
</dbReference>
<feature type="compositionally biased region" description="Low complexity" evidence="1">
    <location>
        <begin position="24"/>
        <end position="39"/>
    </location>
</feature>
<feature type="compositionally biased region" description="Polar residues" evidence="1">
    <location>
        <begin position="304"/>
        <end position="314"/>
    </location>
</feature>
<proteinExistence type="predicted"/>
<reference evidence="3 4" key="1">
    <citation type="submission" date="2024-01" db="EMBL/GenBank/DDBJ databases">
        <title>A draft genome for the cacao thread blight pathogen Marasmiellus scandens.</title>
        <authorList>
            <person name="Baruah I.K."/>
            <person name="Leung J."/>
            <person name="Bukari Y."/>
            <person name="Amoako-Attah I."/>
            <person name="Meinhardt L.W."/>
            <person name="Bailey B.A."/>
            <person name="Cohen S.P."/>
        </authorList>
    </citation>
    <scope>NUCLEOTIDE SEQUENCE [LARGE SCALE GENOMIC DNA]</scope>
    <source>
        <strain evidence="3 4">GH-19</strain>
    </source>
</reference>
<feature type="compositionally biased region" description="Low complexity" evidence="1">
    <location>
        <begin position="86"/>
        <end position="95"/>
    </location>
</feature>
<feature type="compositionally biased region" description="Basic and acidic residues" evidence="1">
    <location>
        <begin position="598"/>
        <end position="617"/>
    </location>
</feature>
<name>A0ABR1IXD7_9AGAR</name>
<feature type="region of interest" description="Disordered" evidence="1">
    <location>
        <begin position="17"/>
        <end position="337"/>
    </location>
</feature>